<dbReference type="GO" id="GO:0005125">
    <property type="term" value="F:cytokine activity"/>
    <property type="evidence" value="ECO:0007669"/>
    <property type="project" value="TreeGrafter"/>
</dbReference>
<dbReference type="AlphaFoldDB" id="A0A4W3HCU4"/>
<dbReference type="PANTHER" id="PTHR11848:SF117">
    <property type="entry name" value="INHIBIN ALPHA CHAIN"/>
    <property type="match status" value="1"/>
</dbReference>
<keyword evidence="8 14" id="KW-0732">Signal</keyword>
<dbReference type="SUPFAM" id="SSF57501">
    <property type="entry name" value="Cystine-knot cytokines"/>
    <property type="match status" value="1"/>
</dbReference>
<dbReference type="Ensembl" id="ENSCMIT00000015039.1">
    <property type="protein sequence ID" value="ENSCMIP00000014728.1"/>
    <property type="gene ID" value="ENSCMIG00000007249.1"/>
</dbReference>
<reference evidence="17" key="1">
    <citation type="journal article" date="2006" name="Science">
        <title>Ancient noncoding elements conserved in the human genome.</title>
        <authorList>
            <person name="Venkatesh B."/>
            <person name="Kirkness E.F."/>
            <person name="Loh Y.H."/>
            <person name="Halpern A.L."/>
            <person name="Lee A.P."/>
            <person name="Johnson J."/>
            <person name="Dandona N."/>
            <person name="Viswanathan L.D."/>
            <person name="Tay A."/>
            <person name="Venter J.C."/>
            <person name="Strausberg R.L."/>
            <person name="Brenner S."/>
        </authorList>
    </citation>
    <scope>NUCLEOTIDE SEQUENCE [LARGE SCALE GENOMIC DNA]</scope>
</reference>
<evidence type="ECO:0000256" key="6">
    <source>
        <dbReference type="ARBA" id="ARBA00022685"/>
    </source>
</evidence>
<dbReference type="PROSITE" id="PS51362">
    <property type="entry name" value="TGF_BETA_2"/>
    <property type="match status" value="1"/>
</dbReference>
<dbReference type="InterPro" id="IPR017948">
    <property type="entry name" value="TGFb_CS"/>
</dbReference>
<sequence length="297" mass="32404">MLMLAVLGVWVLPGLVTGCSQHSLSEDAILAQAQEEMLERLGLDAPPNTPQTPPLGTLHHSNPFTNPRLARRLTRWLAHQTSKDADKSEVILFPISGECGADSSADGDVIDGLCSVTEIPAAESSRTHGRWLVFTIAAHRLPFLSHKLLMLQVRCPRCPCRPPHGHLPFILSNTRAVGPARSRRASAPWSPASVRLLQRPPSPEMVHDDCHRSAVNISFAALGWGNWIVQPSVFTFYYCNGTCANSNHLAASPALRECCSAVPGTMRPLRVRTTSDGGFTFKYETIPNIITDECACI</sequence>
<keyword evidence="9 12" id="KW-0339">Growth factor</keyword>
<dbReference type="InterPro" id="IPR001839">
    <property type="entry name" value="TGF-b_C"/>
</dbReference>
<evidence type="ECO:0000256" key="1">
    <source>
        <dbReference type="ARBA" id="ARBA00002588"/>
    </source>
</evidence>
<dbReference type="InterPro" id="IPR017175">
    <property type="entry name" value="Inhibin_asu"/>
</dbReference>
<dbReference type="PROSITE" id="PS00250">
    <property type="entry name" value="TGF_BETA_1"/>
    <property type="match status" value="1"/>
</dbReference>
<keyword evidence="7 12" id="KW-0372">Hormone</keyword>
<proteinExistence type="inferred from homology"/>
<dbReference type="CDD" id="cd13754">
    <property type="entry name" value="TGF_beta_INHA"/>
    <property type="match status" value="1"/>
</dbReference>
<dbReference type="GeneTree" id="ENSGT00390000005935"/>
<evidence type="ECO:0000256" key="7">
    <source>
        <dbReference type="ARBA" id="ARBA00022702"/>
    </source>
</evidence>
<keyword evidence="17" id="KW-1185">Reference proteome</keyword>
<evidence type="ECO:0000313" key="16">
    <source>
        <dbReference type="Ensembl" id="ENSCMIP00000014728.1"/>
    </source>
</evidence>
<feature type="chain" id="PRO_5021226873" description="Inhibin alpha chain" evidence="14">
    <location>
        <begin position="19"/>
        <end position="297"/>
    </location>
</feature>
<evidence type="ECO:0000256" key="2">
    <source>
        <dbReference type="ARBA" id="ARBA00004613"/>
    </source>
</evidence>
<comment type="similarity">
    <text evidence="3 13">Belongs to the TGF-beta family.</text>
</comment>
<evidence type="ECO:0000256" key="11">
    <source>
        <dbReference type="ARBA" id="ARBA00023180"/>
    </source>
</evidence>
<evidence type="ECO:0000313" key="17">
    <source>
        <dbReference type="Proteomes" id="UP000314986"/>
    </source>
</evidence>
<name>A0A4W3HCU4_CALMI</name>
<evidence type="ECO:0000256" key="8">
    <source>
        <dbReference type="ARBA" id="ARBA00022729"/>
    </source>
</evidence>
<protein>
    <recommendedName>
        <fullName evidence="4 12">Inhibin alpha chain</fullName>
    </recommendedName>
</protein>
<keyword evidence="10" id="KW-1015">Disulfide bond</keyword>
<dbReference type="PRINTS" id="PR00669">
    <property type="entry name" value="INHIBINA"/>
</dbReference>
<dbReference type="Pfam" id="PF00019">
    <property type="entry name" value="TGF_beta"/>
    <property type="match status" value="1"/>
</dbReference>
<reference evidence="16" key="5">
    <citation type="submission" date="2025-09" db="UniProtKB">
        <authorList>
            <consortium name="Ensembl"/>
        </authorList>
    </citation>
    <scope>IDENTIFICATION</scope>
</reference>
<dbReference type="GO" id="GO:0005615">
    <property type="term" value="C:extracellular space"/>
    <property type="evidence" value="ECO:0007669"/>
    <property type="project" value="TreeGrafter"/>
</dbReference>
<dbReference type="GO" id="GO:0008083">
    <property type="term" value="F:growth factor activity"/>
    <property type="evidence" value="ECO:0007669"/>
    <property type="project" value="UniProtKB-KW"/>
</dbReference>
<dbReference type="SMART" id="SM00204">
    <property type="entry name" value="TGFB"/>
    <property type="match status" value="1"/>
</dbReference>
<accession>A0A4W3HCU4</accession>
<dbReference type="Gene3D" id="2.10.90.10">
    <property type="entry name" value="Cystine-knot cytokines"/>
    <property type="match status" value="1"/>
</dbReference>
<keyword evidence="5 12" id="KW-0964">Secreted</keyword>
<comment type="function">
    <text evidence="1">Inhibins and activins inhibit and activate, respectively, the secretion of follitropin by the pituitary gland. Inhibins/activins are involved in regulating a number of diverse functions such as hypothalamic and pituitary hormone secretion, gonadal hormone secretion, germ cell development and maturation, erythroid differentiation, insulin secretion, nerve cell survival, embryonic axial development or bone growth, depending on their subunit composition. Inhibins appear to oppose the functions of activins.</text>
</comment>
<keyword evidence="6" id="KW-0165">Cleavage on pair of basic residues</keyword>
<evidence type="ECO:0000256" key="13">
    <source>
        <dbReference type="RuleBase" id="RU000354"/>
    </source>
</evidence>
<dbReference type="InParanoid" id="A0A4W3HCU4"/>
<reference evidence="17" key="2">
    <citation type="journal article" date="2007" name="PLoS Biol.">
        <title>Survey sequencing and comparative analysis of the elephant shark (Callorhinchus milii) genome.</title>
        <authorList>
            <person name="Venkatesh B."/>
            <person name="Kirkness E.F."/>
            <person name="Loh Y.H."/>
            <person name="Halpern A.L."/>
            <person name="Lee A.P."/>
            <person name="Johnson J."/>
            <person name="Dandona N."/>
            <person name="Viswanathan L.D."/>
            <person name="Tay A."/>
            <person name="Venter J.C."/>
            <person name="Strausberg R.L."/>
            <person name="Brenner S."/>
        </authorList>
    </citation>
    <scope>NUCLEOTIDE SEQUENCE [LARGE SCALE GENOMIC DNA]</scope>
</reference>
<evidence type="ECO:0000256" key="9">
    <source>
        <dbReference type="ARBA" id="ARBA00023030"/>
    </source>
</evidence>
<feature type="domain" description="TGF-beta family profile" evidence="15">
    <location>
        <begin position="181"/>
        <end position="297"/>
    </location>
</feature>
<reference evidence="17" key="3">
    <citation type="journal article" date="2014" name="Nature">
        <title>Elephant shark genome provides unique insights into gnathostome evolution.</title>
        <authorList>
            <consortium name="International Elephant Shark Genome Sequencing Consortium"/>
            <person name="Venkatesh B."/>
            <person name="Lee A.P."/>
            <person name="Ravi V."/>
            <person name="Maurya A.K."/>
            <person name="Lian M.M."/>
            <person name="Swann J.B."/>
            <person name="Ohta Y."/>
            <person name="Flajnik M.F."/>
            <person name="Sutoh Y."/>
            <person name="Kasahara M."/>
            <person name="Hoon S."/>
            <person name="Gangu V."/>
            <person name="Roy S.W."/>
            <person name="Irimia M."/>
            <person name="Korzh V."/>
            <person name="Kondrychyn I."/>
            <person name="Lim Z.W."/>
            <person name="Tay B.H."/>
            <person name="Tohari S."/>
            <person name="Kong K.W."/>
            <person name="Ho S."/>
            <person name="Lorente-Galdos B."/>
            <person name="Quilez J."/>
            <person name="Marques-Bonet T."/>
            <person name="Raney B.J."/>
            <person name="Ingham P.W."/>
            <person name="Tay A."/>
            <person name="Hillier L.W."/>
            <person name="Minx P."/>
            <person name="Boehm T."/>
            <person name="Wilson R.K."/>
            <person name="Brenner S."/>
            <person name="Warren W.C."/>
        </authorList>
    </citation>
    <scope>NUCLEOTIDE SEQUENCE [LARGE SCALE GENOMIC DNA]</scope>
</reference>
<feature type="signal peptide" evidence="14">
    <location>
        <begin position="1"/>
        <end position="18"/>
    </location>
</feature>
<keyword evidence="11" id="KW-0325">Glycoprotein</keyword>
<dbReference type="GO" id="GO:0005179">
    <property type="term" value="F:hormone activity"/>
    <property type="evidence" value="ECO:0007669"/>
    <property type="project" value="UniProtKB-KW"/>
</dbReference>
<organism evidence="16 17">
    <name type="scientific">Callorhinchus milii</name>
    <name type="common">Ghost shark</name>
    <dbReference type="NCBI Taxonomy" id="7868"/>
    <lineage>
        <taxon>Eukaryota</taxon>
        <taxon>Metazoa</taxon>
        <taxon>Chordata</taxon>
        <taxon>Craniata</taxon>
        <taxon>Vertebrata</taxon>
        <taxon>Chondrichthyes</taxon>
        <taxon>Holocephali</taxon>
        <taxon>Chimaeriformes</taxon>
        <taxon>Callorhinchidae</taxon>
        <taxon>Callorhinchus</taxon>
    </lineage>
</organism>
<dbReference type="STRING" id="7868.ENSCMIP00000014728"/>
<evidence type="ECO:0000256" key="5">
    <source>
        <dbReference type="ARBA" id="ARBA00022525"/>
    </source>
</evidence>
<dbReference type="Proteomes" id="UP000314986">
    <property type="component" value="Unassembled WGS sequence"/>
</dbReference>
<evidence type="ECO:0000256" key="3">
    <source>
        <dbReference type="ARBA" id="ARBA00006656"/>
    </source>
</evidence>
<dbReference type="OMA" id="TYVFRPS"/>
<dbReference type="InterPro" id="IPR015615">
    <property type="entry name" value="TGF-beta-rel"/>
</dbReference>
<evidence type="ECO:0000256" key="4">
    <source>
        <dbReference type="ARBA" id="ARBA00019280"/>
    </source>
</evidence>
<dbReference type="InterPro" id="IPR029034">
    <property type="entry name" value="Cystine-knot_cytokine"/>
</dbReference>
<evidence type="ECO:0000259" key="15">
    <source>
        <dbReference type="PROSITE" id="PS51362"/>
    </source>
</evidence>
<reference evidence="16" key="4">
    <citation type="submission" date="2025-08" db="UniProtKB">
        <authorList>
            <consortium name="Ensembl"/>
        </authorList>
    </citation>
    <scope>IDENTIFICATION</scope>
</reference>
<dbReference type="FunCoup" id="A0A4W3HCU4">
    <property type="interactions" value="27"/>
</dbReference>
<comment type="subcellular location">
    <subcellularLocation>
        <location evidence="2">Secreted</location>
    </subcellularLocation>
</comment>
<evidence type="ECO:0000256" key="12">
    <source>
        <dbReference type="PIRNR" id="PIRNR037328"/>
    </source>
</evidence>
<evidence type="ECO:0000256" key="14">
    <source>
        <dbReference type="SAM" id="SignalP"/>
    </source>
</evidence>
<dbReference type="PIRSF" id="PIRSF037328">
    <property type="entry name" value="Inhibin_alpha_subunit"/>
    <property type="match status" value="1"/>
</dbReference>
<dbReference type="PANTHER" id="PTHR11848">
    <property type="entry name" value="TGF-BETA FAMILY"/>
    <property type="match status" value="1"/>
</dbReference>
<evidence type="ECO:0000256" key="10">
    <source>
        <dbReference type="ARBA" id="ARBA00023157"/>
    </source>
</evidence>